<evidence type="ECO:0000313" key="3">
    <source>
        <dbReference type="Proteomes" id="UP000019109"/>
    </source>
</evidence>
<evidence type="ECO:0000256" key="1">
    <source>
        <dbReference type="SAM" id="MobiDB-lite"/>
    </source>
</evidence>
<keyword evidence="3" id="KW-1185">Reference proteome</keyword>
<dbReference type="RefSeq" id="WP_038290553.1">
    <property type="nucleotide sequence ID" value="NZ_BAVR01000052.1"/>
</dbReference>
<feature type="compositionally biased region" description="Low complexity" evidence="1">
    <location>
        <begin position="26"/>
        <end position="39"/>
    </location>
</feature>
<dbReference type="AlphaFoldDB" id="W4VA15"/>
<reference evidence="2" key="1">
    <citation type="journal article" date="2014" name="Genome Announc.">
        <title>Draft Genome Sequence of Clostridium straminisolvens Strain JCM 21531T, Isolated from a Cellulose-Degrading Bacterial Community.</title>
        <authorList>
            <person name="Yuki M."/>
            <person name="Oshima K."/>
            <person name="Suda W."/>
            <person name="Sakamoto M."/>
            <person name="Kitamura K."/>
            <person name="Iida T."/>
            <person name="Hattori M."/>
            <person name="Ohkuma M."/>
        </authorList>
    </citation>
    <scope>NUCLEOTIDE SEQUENCE [LARGE SCALE GENOMIC DNA]</scope>
    <source>
        <strain evidence="2">JCM 21531</strain>
    </source>
</reference>
<feature type="region of interest" description="Disordered" evidence="1">
    <location>
        <begin position="21"/>
        <end position="67"/>
    </location>
</feature>
<dbReference type="Proteomes" id="UP000019109">
    <property type="component" value="Unassembled WGS sequence"/>
</dbReference>
<protein>
    <submittedName>
        <fullName evidence="2">Uncharacterized protein</fullName>
    </submittedName>
</protein>
<dbReference type="OrthoDB" id="1739855at2"/>
<dbReference type="STRING" id="1294263.JCM21531_3589"/>
<comment type="caution">
    <text evidence="2">The sequence shown here is derived from an EMBL/GenBank/DDBJ whole genome shotgun (WGS) entry which is preliminary data.</text>
</comment>
<proteinExistence type="predicted"/>
<accession>W4VA15</accession>
<sequence>MSDDLNNKLKQLAEMLNGNEKMSDGLSNLLSMLANSSGNEKSAQAAPKQEPPDEGPPMQIKAQDLPPQLDTIENESSKNELQDNVEMMRKVKDIMDTMRNINDPRINLLTAIKPFLSNSRQQRLSNCIRLFQVTQITKLMSDPEKTI</sequence>
<dbReference type="EMBL" id="BAVR01000052">
    <property type="protein sequence ID" value="GAE90011.1"/>
    <property type="molecule type" value="Genomic_DNA"/>
</dbReference>
<evidence type="ECO:0000313" key="2">
    <source>
        <dbReference type="EMBL" id="GAE90011.1"/>
    </source>
</evidence>
<organism evidence="2 3">
    <name type="scientific">Acetivibrio straminisolvens JCM 21531</name>
    <dbReference type="NCBI Taxonomy" id="1294263"/>
    <lineage>
        <taxon>Bacteria</taxon>
        <taxon>Bacillati</taxon>
        <taxon>Bacillota</taxon>
        <taxon>Clostridia</taxon>
        <taxon>Eubacteriales</taxon>
        <taxon>Oscillospiraceae</taxon>
        <taxon>Acetivibrio</taxon>
    </lineage>
</organism>
<name>W4VA15_9FIRM</name>
<gene>
    <name evidence="2" type="ORF">JCM21531_3589</name>
</gene>